<protein>
    <submittedName>
        <fullName evidence="2">Uncharacterized protein</fullName>
    </submittedName>
</protein>
<proteinExistence type="predicted"/>
<feature type="region of interest" description="Disordered" evidence="1">
    <location>
        <begin position="67"/>
        <end position="101"/>
    </location>
</feature>
<name>A0AAE1VJA4_9SOLA</name>
<sequence length="101" mass="11402">MEKGLQIANDHNLYPLELKLDSTDVINIIFNGHELQMVDNPGEANVSEKLSMRHNFRKENQIAHMMAKETSNKDPVRTPKSDNLDMARAKSVLNIDPSSEA</sequence>
<keyword evidence="3" id="KW-1185">Reference proteome</keyword>
<evidence type="ECO:0000313" key="3">
    <source>
        <dbReference type="Proteomes" id="UP001291623"/>
    </source>
</evidence>
<accession>A0AAE1VJA4</accession>
<feature type="compositionally biased region" description="Basic and acidic residues" evidence="1">
    <location>
        <begin position="67"/>
        <end position="88"/>
    </location>
</feature>
<dbReference type="EMBL" id="JAVYJV010000004">
    <property type="protein sequence ID" value="KAK4372248.1"/>
    <property type="molecule type" value="Genomic_DNA"/>
</dbReference>
<dbReference type="Proteomes" id="UP001291623">
    <property type="component" value="Unassembled WGS sequence"/>
</dbReference>
<reference evidence="2" key="1">
    <citation type="submission" date="2023-12" db="EMBL/GenBank/DDBJ databases">
        <title>Genome assembly of Anisodus tanguticus.</title>
        <authorList>
            <person name="Wang Y.-J."/>
        </authorList>
    </citation>
    <scope>NUCLEOTIDE SEQUENCE</scope>
    <source>
        <strain evidence="2">KB-2021</strain>
        <tissue evidence="2">Leaf</tissue>
    </source>
</reference>
<evidence type="ECO:0000256" key="1">
    <source>
        <dbReference type="SAM" id="MobiDB-lite"/>
    </source>
</evidence>
<evidence type="ECO:0000313" key="2">
    <source>
        <dbReference type="EMBL" id="KAK4372248.1"/>
    </source>
</evidence>
<dbReference type="AlphaFoldDB" id="A0AAE1VJA4"/>
<organism evidence="2 3">
    <name type="scientific">Anisodus tanguticus</name>
    <dbReference type="NCBI Taxonomy" id="243964"/>
    <lineage>
        <taxon>Eukaryota</taxon>
        <taxon>Viridiplantae</taxon>
        <taxon>Streptophyta</taxon>
        <taxon>Embryophyta</taxon>
        <taxon>Tracheophyta</taxon>
        <taxon>Spermatophyta</taxon>
        <taxon>Magnoliopsida</taxon>
        <taxon>eudicotyledons</taxon>
        <taxon>Gunneridae</taxon>
        <taxon>Pentapetalae</taxon>
        <taxon>asterids</taxon>
        <taxon>lamiids</taxon>
        <taxon>Solanales</taxon>
        <taxon>Solanaceae</taxon>
        <taxon>Solanoideae</taxon>
        <taxon>Hyoscyameae</taxon>
        <taxon>Anisodus</taxon>
    </lineage>
</organism>
<gene>
    <name evidence="2" type="ORF">RND71_007632</name>
</gene>
<comment type="caution">
    <text evidence="2">The sequence shown here is derived from an EMBL/GenBank/DDBJ whole genome shotgun (WGS) entry which is preliminary data.</text>
</comment>